<comment type="similarity">
    <text evidence="1">Belongs to the Cyclase 1 superfamily.</text>
</comment>
<evidence type="ECO:0000256" key="1">
    <source>
        <dbReference type="ARBA" id="ARBA00007865"/>
    </source>
</evidence>
<protein>
    <recommendedName>
        <fullName evidence="4">Cyclase</fullName>
    </recommendedName>
</protein>
<keyword evidence="3" id="KW-1185">Reference proteome</keyword>
<organism evidence="2 3">
    <name type="scientific">Marasmiellus scandens</name>
    <dbReference type="NCBI Taxonomy" id="2682957"/>
    <lineage>
        <taxon>Eukaryota</taxon>
        <taxon>Fungi</taxon>
        <taxon>Dikarya</taxon>
        <taxon>Basidiomycota</taxon>
        <taxon>Agaricomycotina</taxon>
        <taxon>Agaricomycetes</taxon>
        <taxon>Agaricomycetidae</taxon>
        <taxon>Agaricales</taxon>
        <taxon>Marasmiineae</taxon>
        <taxon>Omphalotaceae</taxon>
        <taxon>Marasmiellus</taxon>
    </lineage>
</organism>
<dbReference type="Proteomes" id="UP001498398">
    <property type="component" value="Unassembled WGS sequence"/>
</dbReference>
<gene>
    <name evidence="2" type="ORF">VKT23_000622</name>
</gene>
<dbReference type="InterPro" id="IPR037175">
    <property type="entry name" value="KFase_sf"/>
</dbReference>
<evidence type="ECO:0000313" key="2">
    <source>
        <dbReference type="EMBL" id="KAK7472507.1"/>
    </source>
</evidence>
<evidence type="ECO:0008006" key="4">
    <source>
        <dbReference type="Google" id="ProtNLM"/>
    </source>
</evidence>
<dbReference type="Pfam" id="PF04199">
    <property type="entry name" value="Cyclase"/>
    <property type="match status" value="1"/>
</dbReference>
<evidence type="ECO:0000313" key="3">
    <source>
        <dbReference type="Proteomes" id="UP001498398"/>
    </source>
</evidence>
<dbReference type="SUPFAM" id="SSF102198">
    <property type="entry name" value="Putative cyclase"/>
    <property type="match status" value="1"/>
</dbReference>
<sequence length="351" mass="40068">MASPSPFDSVRFPQLDELPFQKGNPEGSIWGFYESISGASQPDELGSLNLLTPKRILRAKEEIQNGKVCSLNWELHKPDPTGYRRMGLRHRVFKWPQRYVCDDEIQMNTQCGSQWDGFRHWAFYKTGQFYNGMSLHDLLDQDGNLMQPSQDKPIQNSIHGKFPFAAASQEETQGILVAFQGKIVGRGVLLDYFDYAQSNGISYKPNDQHLITSEDLDKCVERQGVVLEQGDILFVRMGYVNWHENASEEERARTLKAATRAVGIRQTMEEVKWLWDHHFAAVACDAPAFEARPCIQEWNLHDYLLALWGTPMGELFDLEELSRTCKELGRYTFFVTSSPLNILNGIASPPK</sequence>
<dbReference type="PANTHER" id="PTHR34861:SF10">
    <property type="entry name" value="CYCLASE"/>
    <property type="match status" value="1"/>
</dbReference>
<dbReference type="Gene3D" id="3.50.30.50">
    <property type="entry name" value="Putative cyclase"/>
    <property type="match status" value="1"/>
</dbReference>
<dbReference type="InterPro" id="IPR007325">
    <property type="entry name" value="KFase/CYL"/>
</dbReference>
<reference evidence="2 3" key="1">
    <citation type="submission" date="2024-01" db="EMBL/GenBank/DDBJ databases">
        <title>A draft genome for the cacao thread blight pathogen Marasmiellus scandens.</title>
        <authorList>
            <person name="Baruah I.K."/>
            <person name="Leung J."/>
            <person name="Bukari Y."/>
            <person name="Amoako-Attah I."/>
            <person name="Meinhardt L.W."/>
            <person name="Bailey B.A."/>
            <person name="Cohen S.P."/>
        </authorList>
    </citation>
    <scope>NUCLEOTIDE SEQUENCE [LARGE SCALE GENOMIC DNA]</scope>
    <source>
        <strain evidence="2 3">GH-19</strain>
    </source>
</reference>
<name>A0ABR1K5U5_9AGAR</name>
<dbReference type="EMBL" id="JBANRG010000001">
    <property type="protein sequence ID" value="KAK7472507.1"/>
    <property type="molecule type" value="Genomic_DNA"/>
</dbReference>
<accession>A0ABR1K5U5</accession>
<proteinExistence type="inferred from homology"/>
<comment type="caution">
    <text evidence="2">The sequence shown here is derived from an EMBL/GenBank/DDBJ whole genome shotgun (WGS) entry which is preliminary data.</text>
</comment>
<dbReference type="PANTHER" id="PTHR34861">
    <property type="match status" value="1"/>
</dbReference>